<keyword evidence="2" id="KW-0472">Membrane</keyword>
<protein>
    <submittedName>
        <fullName evidence="5">Diguanylate cyclase</fullName>
    </submittedName>
</protein>
<keyword evidence="2" id="KW-1133">Transmembrane helix</keyword>
<sequence length="976" mass="113194">MQKNSLFRRLLITLTLTGAAICLIFMGTVFAGGTISNLKDISYHLFHQRVIFRVSDLQEIMATDLYQQDTYKELLQECEKVYHNAAAYQNSRELPASVLKQMDAFSKLKYITGSYVIFDKDVFHTDSYPVYYLTDGTPGDTYNDKSDIIARFGNASALKKAGYSLHSEWKTFMKLSEKDQNDGFYFRPYQAAVNNPREEIKSYGYWGTSIRMQDNETEFITYSFPLISSDHKVYGVAGVEISLDFLKKYLPYEELNDDSSNAYLLACKNKNTDTYEVVYSNGPNYRSLFPIGKKFELEDAAGERGSTLTVNDRLLVMQQEQLHLYESNTPFVEQEWYLIGTLEYDALYSSAIRLQKTILWTMLGSILLAFIIALFTSMKFSHPIAQLAKVLKNFDPNDEMHLPRVKVLEVDELASSIEELSRNLSTAESRLSQVIHALDMPIGAIEVYDSGLVYCTEEIPHLLCFHNRKRTSYTHKEFVQEIEVFKKRIEIFEEKEEWQDGRQVHTYVISHQLDEHETWLRFILSQHEGTHVIVVMDVSDEIREKRKLTYERDHDVLTQLFNRRAFRSRVEAILSGDACGICAMILWDLDNLKVINDTYGHDAGDQLICATARYLQKLSSSRCIVSRMAGDEFLVFFHHYQKESEIRTIVEGMHRQINAHKITFTGKEEIRIRLSAGIAWYPKDAQDFDTLSKYADFAMYSIKSTQKGGIEEFQPSTYHKDKLLLSGRNELNEILDHNLVSYAYQPIVHLKSKEIYAFEALMRPRSTIITSPVDILRVARSQSQLYRVEFMTWTQSIAQFADFHTAFPKTRLFINSIPSIPMLDDLTQSLEQQYKEYLPLLVIEMIETDEIEQHYLETKQQFAKRWDAHIAIDDFGSGYSNDSTLLNVAANYIKIDMMFVRDIHKDENRQRLVENMITFAHRQHIRVIAEGVETKEELQQLIRMDVDFVQGYYLGKPALQISDICEADIRRKLSNL</sequence>
<accession>A0A099I4J6</accession>
<comment type="caution">
    <text evidence="5">The sequence shown here is derived from an EMBL/GenBank/DDBJ whole genome shotgun (WGS) entry which is preliminary data.</text>
</comment>
<dbReference type="InterPro" id="IPR043128">
    <property type="entry name" value="Rev_trsase/Diguanyl_cyclase"/>
</dbReference>
<dbReference type="Gene3D" id="6.10.340.10">
    <property type="match status" value="1"/>
</dbReference>
<dbReference type="NCBIfam" id="TIGR00254">
    <property type="entry name" value="GGDEF"/>
    <property type="match status" value="1"/>
</dbReference>
<proteinExistence type="predicted"/>
<dbReference type="PANTHER" id="PTHR33121:SF71">
    <property type="entry name" value="OXYGEN SENSOR PROTEIN DOSP"/>
    <property type="match status" value="1"/>
</dbReference>
<feature type="domain" description="EAL" evidence="3">
    <location>
        <begin position="724"/>
        <end position="971"/>
    </location>
</feature>
<name>A0A099I4J6_CLOIN</name>
<dbReference type="GO" id="GO:0071111">
    <property type="term" value="F:cyclic-guanylate-specific phosphodiesterase activity"/>
    <property type="evidence" value="ECO:0007669"/>
    <property type="project" value="InterPro"/>
</dbReference>
<dbReference type="InterPro" id="IPR001633">
    <property type="entry name" value="EAL_dom"/>
</dbReference>
<dbReference type="InterPro" id="IPR029787">
    <property type="entry name" value="Nucleotide_cyclase"/>
</dbReference>
<dbReference type="Pfam" id="PF00990">
    <property type="entry name" value="GGDEF"/>
    <property type="match status" value="1"/>
</dbReference>
<dbReference type="Gene3D" id="3.30.70.270">
    <property type="match status" value="1"/>
</dbReference>
<dbReference type="InterPro" id="IPR035919">
    <property type="entry name" value="EAL_sf"/>
</dbReference>
<dbReference type="PROSITE" id="PS50887">
    <property type="entry name" value="GGDEF"/>
    <property type="match status" value="1"/>
</dbReference>
<dbReference type="RefSeq" id="WP_044906061.1">
    <property type="nucleotide sequence ID" value="NZ_JQIF01000063.1"/>
</dbReference>
<dbReference type="EMBL" id="JQIF01000063">
    <property type="protein sequence ID" value="KGJ52521.1"/>
    <property type="molecule type" value="Genomic_DNA"/>
</dbReference>
<evidence type="ECO:0000259" key="4">
    <source>
        <dbReference type="PROSITE" id="PS50887"/>
    </source>
</evidence>
<dbReference type="InterPro" id="IPR050706">
    <property type="entry name" value="Cyclic-di-GMP_PDE-like"/>
</dbReference>
<feature type="domain" description="GGDEF" evidence="4">
    <location>
        <begin position="580"/>
        <end position="715"/>
    </location>
</feature>
<dbReference type="SUPFAM" id="SSF55073">
    <property type="entry name" value="Nucleotide cyclase"/>
    <property type="match status" value="1"/>
</dbReference>
<keyword evidence="2" id="KW-0812">Transmembrane</keyword>
<reference evidence="5 6" key="1">
    <citation type="submission" date="2014-08" db="EMBL/GenBank/DDBJ databases">
        <title>Clostridium innocuum, an unnegligible vancomycin-resistant pathogen causing extra-intestinal infections.</title>
        <authorList>
            <person name="Feng Y."/>
            <person name="Chiu C.-H."/>
        </authorList>
    </citation>
    <scope>NUCLEOTIDE SEQUENCE [LARGE SCALE GENOMIC DNA]</scope>
    <source>
        <strain evidence="5 6">AN88</strain>
    </source>
</reference>
<evidence type="ECO:0000313" key="6">
    <source>
        <dbReference type="Proteomes" id="UP000030008"/>
    </source>
</evidence>
<keyword evidence="1" id="KW-0175">Coiled coil</keyword>
<dbReference type="SMART" id="SM00052">
    <property type="entry name" value="EAL"/>
    <property type="match status" value="1"/>
</dbReference>
<dbReference type="SUPFAM" id="SSF141868">
    <property type="entry name" value="EAL domain-like"/>
    <property type="match status" value="1"/>
</dbReference>
<feature type="coiled-coil region" evidence="1">
    <location>
        <begin position="410"/>
        <end position="437"/>
    </location>
</feature>
<dbReference type="AlphaFoldDB" id="A0A099I4J6"/>
<evidence type="ECO:0000313" key="5">
    <source>
        <dbReference type="EMBL" id="KGJ52521.1"/>
    </source>
</evidence>
<evidence type="ECO:0000256" key="2">
    <source>
        <dbReference type="SAM" id="Phobius"/>
    </source>
</evidence>
<dbReference type="SMART" id="SM00267">
    <property type="entry name" value="GGDEF"/>
    <property type="match status" value="1"/>
</dbReference>
<dbReference type="InterPro" id="IPR000160">
    <property type="entry name" value="GGDEF_dom"/>
</dbReference>
<evidence type="ECO:0000259" key="3">
    <source>
        <dbReference type="PROSITE" id="PS50883"/>
    </source>
</evidence>
<organism evidence="5 6">
    <name type="scientific">Clostridium innocuum</name>
    <dbReference type="NCBI Taxonomy" id="1522"/>
    <lineage>
        <taxon>Bacteria</taxon>
        <taxon>Bacillati</taxon>
        <taxon>Bacillota</taxon>
        <taxon>Clostridia</taxon>
        <taxon>Eubacteriales</taxon>
        <taxon>Clostridiaceae</taxon>
        <taxon>Clostridium</taxon>
    </lineage>
</organism>
<dbReference type="CDD" id="cd01948">
    <property type="entry name" value="EAL"/>
    <property type="match status" value="1"/>
</dbReference>
<feature type="transmembrane region" description="Helical" evidence="2">
    <location>
        <begin position="358"/>
        <end position="376"/>
    </location>
</feature>
<dbReference type="Gene3D" id="3.20.20.450">
    <property type="entry name" value="EAL domain"/>
    <property type="match status" value="1"/>
</dbReference>
<dbReference type="PROSITE" id="PS50883">
    <property type="entry name" value="EAL"/>
    <property type="match status" value="1"/>
</dbReference>
<dbReference type="Proteomes" id="UP000030008">
    <property type="component" value="Unassembled WGS sequence"/>
</dbReference>
<gene>
    <name evidence="5" type="ORF">CIAN88_14110</name>
</gene>
<dbReference type="CDD" id="cd01949">
    <property type="entry name" value="GGDEF"/>
    <property type="match status" value="1"/>
</dbReference>
<dbReference type="Pfam" id="PF00563">
    <property type="entry name" value="EAL"/>
    <property type="match status" value="1"/>
</dbReference>
<dbReference type="Gene3D" id="3.30.450.20">
    <property type="entry name" value="PAS domain"/>
    <property type="match status" value="1"/>
</dbReference>
<dbReference type="PANTHER" id="PTHR33121">
    <property type="entry name" value="CYCLIC DI-GMP PHOSPHODIESTERASE PDEF"/>
    <property type="match status" value="1"/>
</dbReference>
<evidence type="ECO:0000256" key="1">
    <source>
        <dbReference type="SAM" id="Coils"/>
    </source>
</evidence>